<dbReference type="Proteomes" id="UP000595917">
    <property type="component" value="Chromosome"/>
</dbReference>
<gene>
    <name evidence="2" type="ORF">JFL75_01755</name>
</gene>
<feature type="domain" description="Flagellar Assembly Protein A N-terminal region" evidence="1">
    <location>
        <begin position="527"/>
        <end position="703"/>
    </location>
</feature>
<organism evidence="2 3">
    <name type="scientific">Breznakiella homolactica</name>
    <dbReference type="NCBI Taxonomy" id="2798577"/>
    <lineage>
        <taxon>Bacteria</taxon>
        <taxon>Pseudomonadati</taxon>
        <taxon>Spirochaetota</taxon>
        <taxon>Spirochaetia</taxon>
        <taxon>Spirochaetales</taxon>
        <taxon>Breznakiellaceae</taxon>
        <taxon>Breznakiella</taxon>
    </lineage>
</organism>
<dbReference type="InterPro" id="IPR046866">
    <property type="entry name" value="FapA_N"/>
</dbReference>
<feature type="domain" description="Flagellar Assembly Protein A N-terminal region" evidence="1">
    <location>
        <begin position="322"/>
        <end position="492"/>
    </location>
</feature>
<proteinExistence type="predicted"/>
<evidence type="ECO:0000259" key="1">
    <source>
        <dbReference type="Pfam" id="PF20250"/>
    </source>
</evidence>
<dbReference type="KEGG" id="bhc:JFL75_01755"/>
<reference evidence="2" key="1">
    <citation type="submission" date="2021-01" db="EMBL/GenBank/DDBJ databases">
        <title>Description of Breznakiella homolactica.</title>
        <authorList>
            <person name="Song Y."/>
            <person name="Brune A."/>
        </authorList>
    </citation>
    <scope>NUCLEOTIDE SEQUENCE</scope>
    <source>
        <strain evidence="2">RmG30</strain>
    </source>
</reference>
<name>A0A7T7XNM3_9SPIR</name>
<sequence>MAGLFAKGTASIEIDPRELEAKILFTPEEDGLAWDADALFKIIGEQRLAPLPPPNIIEDFLKKAAKAKAPIEAVLYEGIPPEDPAAEQVQWEELPVPGDVAPFAGETLSKAGPPELFRIKTEKIKRETIVTKPSKLPFLPAKEEVVVTWDKKETREPAEVNPEVRETRYADRGVKLGTIAPPKPGKPGKNVFGRPVPPSQLGDGLFLFGNGIRREKNEIYADAGGIVRIGEDWADILPLAKPLWSVEKGSDGVTLFFKFEPGDPRFAVPSGQAVIAAALEQGADESKLVTSGEIDGEIARSVASGEAVFAYPLFRTQEAEAKVIVSPDKLSARLLLRKGVAGARPLEMKAISQAIKDSGVREYDAEKVKADILAFMQGPDLELKDYTLAEGRSASRGEDRGINYLVEFLPDEEAKDYLDRLGQIPQWQSLLTEDKYFPLSETNRVAPVRGDLRVANISPAREGESGKDVFGNELPGMPGNDPDIKLFQGLHQRGTDIITEYPGLLLIHENGNTFWGQVIDYRDSKVIVQVSEDSMEASMELVKESGAGRSLKPDMITAALKDAGVVRGVDKAALETAYRTAMAKGHSPAQIVARGEAPVSEGGSAVKWLVALNKPQQVNIGASGRADYKNRGSLVSVDENTPLAEINRQGEDGRAGFDVLGNVLPPEQGTSVVLEHDDSVREEPAGRGIRLVAARSGELTLKGNKLSIATLHSVKGDVGPATGNIKFSGEVRISGKVLPGFAVMGGQDVLIGETAESALVSAGGRVVIAQGVIGAGKGVVRARSTIEAAFVEQATLLAVEDIRVKNGCVLCNIKTNGKLVLTGEKGRLVGGVCKARRGVDAASIGTEQGTRTEISFGQDYLIKDQIEVTEREIEKLKTHLLAIDKKIKQSEHIPAALSAARAEKVKYMKLLEQYGLRVFNLREKFEEHQESEIRVRGTIYPGVVMESHDRYYEVKQKRSRVVFYFDRELGRIQERPLQ</sequence>
<evidence type="ECO:0000313" key="3">
    <source>
        <dbReference type="Proteomes" id="UP000595917"/>
    </source>
</evidence>
<dbReference type="EMBL" id="CP067089">
    <property type="protein sequence ID" value="QQO09669.1"/>
    <property type="molecule type" value="Genomic_DNA"/>
</dbReference>
<dbReference type="Pfam" id="PF03961">
    <property type="entry name" value="FapA"/>
    <property type="match status" value="1"/>
</dbReference>
<dbReference type="Pfam" id="PF20250">
    <property type="entry name" value="FapA_N"/>
    <property type="match status" value="3"/>
</dbReference>
<accession>A0A7T7XNM3</accession>
<dbReference type="PANTHER" id="PTHR38032:SF1">
    <property type="entry name" value="RNA-BINDING PROTEIN KHPB N-TERMINAL DOMAIN-CONTAINING PROTEIN"/>
    <property type="match status" value="1"/>
</dbReference>
<dbReference type="RefSeq" id="WP_215626972.1">
    <property type="nucleotide sequence ID" value="NZ_CP067089.2"/>
</dbReference>
<evidence type="ECO:0000313" key="2">
    <source>
        <dbReference type="EMBL" id="QQO09669.1"/>
    </source>
</evidence>
<dbReference type="AlphaFoldDB" id="A0A7T7XNM3"/>
<dbReference type="InterPro" id="IPR046865">
    <property type="entry name" value="FapA_b_solenoid"/>
</dbReference>
<dbReference type="PANTHER" id="PTHR38032">
    <property type="entry name" value="POLYMERASE-RELATED"/>
    <property type="match status" value="1"/>
</dbReference>
<keyword evidence="3" id="KW-1185">Reference proteome</keyword>
<protein>
    <submittedName>
        <fullName evidence="2">DUF342 domain-containing protein</fullName>
    </submittedName>
</protein>
<feature type="domain" description="Flagellar Assembly Protein A N-terminal region" evidence="1">
    <location>
        <begin position="169"/>
        <end position="229"/>
    </location>
</feature>
<dbReference type="InterPro" id="IPR005646">
    <property type="entry name" value="FapA"/>
</dbReference>